<organism evidence="2 3">
    <name type="scientific">Methylobacterium aerolatum</name>
    <dbReference type="NCBI Taxonomy" id="418708"/>
    <lineage>
        <taxon>Bacteria</taxon>
        <taxon>Pseudomonadati</taxon>
        <taxon>Pseudomonadota</taxon>
        <taxon>Alphaproteobacteria</taxon>
        <taxon>Hyphomicrobiales</taxon>
        <taxon>Methylobacteriaceae</taxon>
        <taxon>Methylobacterium</taxon>
    </lineage>
</organism>
<feature type="compositionally biased region" description="Low complexity" evidence="1">
    <location>
        <begin position="22"/>
        <end position="39"/>
    </location>
</feature>
<reference evidence="2 3" key="1">
    <citation type="submission" date="2023-07" db="EMBL/GenBank/DDBJ databases">
        <title>Genomic Encyclopedia of Type Strains, Phase IV (KMG-IV): sequencing the most valuable type-strain genomes for metagenomic binning, comparative biology and taxonomic classification.</title>
        <authorList>
            <person name="Goeker M."/>
        </authorList>
    </citation>
    <scope>NUCLEOTIDE SEQUENCE [LARGE SCALE GENOMIC DNA]</scope>
    <source>
        <strain evidence="2 3">DSM 19013</strain>
    </source>
</reference>
<keyword evidence="3" id="KW-1185">Reference proteome</keyword>
<protein>
    <submittedName>
        <fullName evidence="2">Uncharacterized protein</fullName>
    </submittedName>
</protein>
<gene>
    <name evidence="2" type="ORF">QO012_003157</name>
</gene>
<evidence type="ECO:0000256" key="1">
    <source>
        <dbReference type="SAM" id="MobiDB-lite"/>
    </source>
</evidence>
<feature type="region of interest" description="Disordered" evidence="1">
    <location>
        <begin position="91"/>
        <end position="111"/>
    </location>
</feature>
<comment type="caution">
    <text evidence="2">The sequence shown here is derived from an EMBL/GenBank/DDBJ whole genome shotgun (WGS) entry which is preliminary data.</text>
</comment>
<evidence type="ECO:0000313" key="2">
    <source>
        <dbReference type="EMBL" id="MDQ0448646.1"/>
    </source>
</evidence>
<feature type="region of interest" description="Disordered" evidence="1">
    <location>
        <begin position="22"/>
        <end position="47"/>
    </location>
</feature>
<dbReference type="EMBL" id="JAUSVP010000009">
    <property type="protein sequence ID" value="MDQ0448646.1"/>
    <property type="molecule type" value="Genomic_DNA"/>
</dbReference>
<evidence type="ECO:0000313" key="3">
    <source>
        <dbReference type="Proteomes" id="UP001231124"/>
    </source>
</evidence>
<dbReference type="Proteomes" id="UP001231124">
    <property type="component" value="Unassembled WGS sequence"/>
</dbReference>
<accession>A0ABU0I4N6</accession>
<proteinExistence type="predicted"/>
<dbReference type="RefSeq" id="WP_238207837.1">
    <property type="nucleotide sequence ID" value="NZ_BPQE01000039.1"/>
</dbReference>
<sequence>MPTVIAATLVTLAGGIALWTRPWRSDPAPASPPAASGPRDPARSQGPDTTLYCEFNNFADVTPLVGFLFRIAGTGPSRSFALIVQREKDGSQRDFGGAGQPAPLWTLDTADTPPAIRAPEDDLRINLYGYDPETSGHAWFEAGLRSIRYRNLGGRCRQGA</sequence>
<name>A0ABU0I4N6_9HYPH</name>